<evidence type="ECO:0000313" key="5">
    <source>
        <dbReference type="EMBL" id="OGH84009.1"/>
    </source>
</evidence>
<feature type="domain" description="RNA 2-O ribose methyltransferase substrate binding" evidence="4">
    <location>
        <begin position="26"/>
        <end position="102"/>
    </location>
</feature>
<dbReference type="Gene3D" id="3.30.1330.30">
    <property type="match status" value="1"/>
</dbReference>
<dbReference type="InterPro" id="IPR051259">
    <property type="entry name" value="rRNA_Methyltransferase"/>
</dbReference>
<dbReference type="Pfam" id="PF00588">
    <property type="entry name" value="SpoU_methylase"/>
    <property type="match status" value="1"/>
</dbReference>
<keyword evidence="2" id="KW-0489">Methyltransferase</keyword>
<dbReference type="CDD" id="cd18095">
    <property type="entry name" value="SpoU-like_rRNA-MTase"/>
    <property type="match status" value="1"/>
</dbReference>
<comment type="caution">
    <text evidence="5">The sequence shown here is derived from an EMBL/GenBank/DDBJ whole genome shotgun (WGS) entry which is preliminary data.</text>
</comment>
<dbReference type="PANTHER" id="PTHR43191">
    <property type="entry name" value="RRNA METHYLTRANSFERASE 3"/>
    <property type="match status" value="1"/>
</dbReference>
<dbReference type="Gene3D" id="3.40.1280.10">
    <property type="match status" value="1"/>
</dbReference>
<dbReference type="InterPro" id="IPR029026">
    <property type="entry name" value="tRNA_m1G_MTases_N"/>
</dbReference>
<evidence type="ECO:0000256" key="1">
    <source>
        <dbReference type="ARBA" id="ARBA00007228"/>
    </source>
</evidence>
<reference evidence="5 6" key="1">
    <citation type="journal article" date="2016" name="Nat. Commun.">
        <title>Thousands of microbial genomes shed light on interconnected biogeochemical processes in an aquifer system.</title>
        <authorList>
            <person name="Anantharaman K."/>
            <person name="Brown C.T."/>
            <person name="Hug L.A."/>
            <person name="Sharon I."/>
            <person name="Castelle C.J."/>
            <person name="Probst A.J."/>
            <person name="Thomas B.C."/>
            <person name="Singh A."/>
            <person name="Wilkins M.J."/>
            <person name="Karaoz U."/>
            <person name="Brodie E.L."/>
            <person name="Williams K.H."/>
            <person name="Hubbard S.S."/>
            <person name="Banfield J.F."/>
        </authorList>
    </citation>
    <scope>NUCLEOTIDE SEQUENCE [LARGE SCALE GENOMIC DNA]</scope>
</reference>
<evidence type="ECO:0000256" key="2">
    <source>
        <dbReference type="ARBA" id="ARBA00022603"/>
    </source>
</evidence>
<dbReference type="SUPFAM" id="SSF75217">
    <property type="entry name" value="alpha/beta knot"/>
    <property type="match status" value="1"/>
</dbReference>
<dbReference type="EMBL" id="MFQS01000006">
    <property type="protein sequence ID" value="OGH84009.1"/>
    <property type="molecule type" value="Genomic_DNA"/>
</dbReference>
<dbReference type="AlphaFoldDB" id="A0A1F6NJG7"/>
<comment type="similarity">
    <text evidence="1">Belongs to the class IV-like SAM-binding methyltransferase superfamily. RNA methyltransferase TrmH family.</text>
</comment>
<keyword evidence="3" id="KW-0808">Transferase</keyword>
<dbReference type="GO" id="GO:0003723">
    <property type="term" value="F:RNA binding"/>
    <property type="evidence" value="ECO:0007669"/>
    <property type="project" value="InterPro"/>
</dbReference>
<organism evidence="5 6">
    <name type="scientific">Candidatus Magasanikbacteria bacterium RIFOXYB1_FULL_40_15</name>
    <dbReference type="NCBI Taxonomy" id="1798697"/>
    <lineage>
        <taxon>Bacteria</taxon>
        <taxon>Candidatus Magasanikiibacteriota</taxon>
    </lineage>
</organism>
<dbReference type="SMART" id="SM00967">
    <property type="entry name" value="SpoU_sub_bind"/>
    <property type="match status" value="1"/>
</dbReference>
<dbReference type="InterPro" id="IPR029064">
    <property type="entry name" value="Ribosomal_eL30-like_sf"/>
</dbReference>
<protein>
    <recommendedName>
        <fullName evidence="4">RNA 2-O ribose methyltransferase substrate binding domain-containing protein</fullName>
    </recommendedName>
</protein>
<dbReference type="InterPro" id="IPR001537">
    <property type="entry name" value="SpoU_MeTrfase"/>
</dbReference>
<name>A0A1F6NJG7_9BACT</name>
<dbReference type="STRING" id="1798697.A2373_01410"/>
<accession>A0A1F6NJG7</accession>
<dbReference type="Proteomes" id="UP000176300">
    <property type="component" value="Unassembled WGS sequence"/>
</dbReference>
<dbReference type="SUPFAM" id="SSF55315">
    <property type="entry name" value="L30e-like"/>
    <property type="match status" value="1"/>
</dbReference>
<dbReference type="InterPro" id="IPR029028">
    <property type="entry name" value="Alpha/beta_knot_MTases"/>
</dbReference>
<dbReference type="Pfam" id="PF22435">
    <property type="entry name" value="MRM3-like_sub_bind"/>
    <property type="match status" value="1"/>
</dbReference>
<sequence>MIPVKLKTQIIKLHQKKYRKLHNEFLVEGVKGIEEAIKKNAGVLFLVVAEDAMAEVKIGNLIKSVKKSGIEVYSCDKKDINKIKNTVTYPGITAVVKSKNFDLKDLLDGKPILAFDKISDPGNLGTIIRTAEWFGLNNFLLSEDSVDPYNDKSVRSTMGSIFNAKLYLSEDFSGALKKLKSDGYKIVLLDIEGEDLNKMKPTKKTVYLFGSESHGLSPALEKFIDKRYTIKGKGDAESLNLSISAGILLSKLYGYC</sequence>
<dbReference type="InterPro" id="IPR013123">
    <property type="entry name" value="SpoU_subst-bd"/>
</dbReference>
<dbReference type="GO" id="GO:0006396">
    <property type="term" value="P:RNA processing"/>
    <property type="evidence" value="ECO:0007669"/>
    <property type="project" value="InterPro"/>
</dbReference>
<dbReference type="PANTHER" id="PTHR43191:SF2">
    <property type="entry name" value="RRNA METHYLTRANSFERASE 3, MITOCHONDRIAL"/>
    <property type="match status" value="1"/>
</dbReference>
<evidence type="ECO:0000313" key="6">
    <source>
        <dbReference type="Proteomes" id="UP000176300"/>
    </source>
</evidence>
<dbReference type="InterPro" id="IPR053888">
    <property type="entry name" value="MRM3-like_sub_bind"/>
</dbReference>
<proteinExistence type="inferred from homology"/>
<gene>
    <name evidence="5" type="ORF">A2373_01410</name>
</gene>
<dbReference type="GO" id="GO:0008173">
    <property type="term" value="F:RNA methyltransferase activity"/>
    <property type="evidence" value="ECO:0007669"/>
    <property type="project" value="InterPro"/>
</dbReference>
<dbReference type="GO" id="GO:0032259">
    <property type="term" value="P:methylation"/>
    <property type="evidence" value="ECO:0007669"/>
    <property type="project" value="UniProtKB-KW"/>
</dbReference>
<dbReference type="GO" id="GO:0005737">
    <property type="term" value="C:cytoplasm"/>
    <property type="evidence" value="ECO:0007669"/>
    <property type="project" value="UniProtKB-ARBA"/>
</dbReference>
<evidence type="ECO:0000259" key="4">
    <source>
        <dbReference type="SMART" id="SM00967"/>
    </source>
</evidence>
<evidence type="ECO:0000256" key="3">
    <source>
        <dbReference type="ARBA" id="ARBA00022679"/>
    </source>
</evidence>